<protein>
    <submittedName>
        <fullName evidence="1">Uncharacterized protein</fullName>
    </submittedName>
</protein>
<evidence type="ECO:0000313" key="1">
    <source>
        <dbReference type="EMBL" id="KAK8835946.1"/>
    </source>
</evidence>
<name>A0ABR2GPY6_9EUKA</name>
<gene>
    <name evidence="1" type="ORF">M9Y10_040329</name>
</gene>
<keyword evidence="2" id="KW-1185">Reference proteome</keyword>
<comment type="caution">
    <text evidence="1">The sequence shown here is derived from an EMBL/GenBank/DDBJ whole genome shotgun (WGS) entry which is preliminary data.</text>
</comment>
<sequence length="189" mass="22468">MIEENESKRCNLINQVFQKAQRAISSLRETNDPEAFQKTNEILKVLNEVGKLNVAFNERAKELINRSNFYDYINQIVDEDEDQDTLMFIDSYLVDSEMKRRAIEDIKFNEAIKEFDDSGVIFMLNRMSNSYFQKDKKYAFCNDLINLLNSNLFKIRGKKLLNFESDLDNMRNDLYWTIKIKYNEPPKKV</sequence>
<accession>A0ABR2GPY6</accession>
<dbReference type="Proteomes" id="UP001470230">
    <property type="component" value="Unassembled WGS sequence"/>
</dbReference>
<evidence type="ECO:0000313" key="2">
    <source>
        <dbReference type="Proteomes" id="UP001470230"/>
    </source>
</evidence>
<dbReference type="EMBL" id="JAPFFF010000072">
    <property type="protein sequence ID" value="KAK8835946.1"/>
    <property type="molecule type" value="Genomic_DNA"/>
</dbReference>
<proteinExistence type="predicted"/>
<organism evidence="1 2">
    <name type="scientific">Tritrichomonas musculus</name>
    <dbReference type="NCBI Taxonomy" id="1915356"/>
    <lineage>
        <taxon>Eukaryota</taxon>
        <taxon>Metamonada</taxon>
        <taxon>Parabasalia</taxon>
        <taxon>Tritrichomonadida</taxon>
        <taxon>Tritrichomonadidae</taxon>
        <taxon>Tritrichomonas</taxon>
    </lineage>
</organism>
<reference evidence="1 2" key="1">
    <citation type="submission" date="2024-04" db="EMBL/GenBank/DDBJ databases">
        <title>Tritrichomonas musculus Genome.</title>
        <authorList>
            <person name="Alves-Ferreira E."/>
            <person name="Grigg M."/>
            <person name="Lorenzi H."/>
            <person name="Galac M."/>
        </authorList>
    </citation>
    <scope>NUCLEOTIDE SEQUENCE [LARGE SCALE GENOMIC DNA]</scope>
    <source>
        <strain evidence="1 2">EAF2021</strain>
    </source>
</reference>